<accession>A0A1I3GNG7</accession>
<dbReference type="GO" id="GO:0009279">
    <property type="term" value="C:cell outer membrane"/>
    <property type="evidence" value="ECO:0007669"/>
    <property type="project" value="TreeGrafter"/>
</dbReference>
<evidence type="ECO:0008006" key="3">
    <source>
        <dbReference type="Google" id="ProtNLM"/>
    </source>
</evidence>
<reference evidence="2" key="1">
    <citation type="submission" date="2016-10" db="EMBL/GenBank/DDBJ databases">
        <authorList>
            <person name="Varghese N."/>
            <person name="Submissions S."/>
        </authorList>
    </citation>
    <scope>NUCLEOTIDE SEQUENCE [LARGE SCALE GENOMIC DNA]</scope>
    <source>
        <strain evidence="2">DSM 26348</strain>
    </source>
</reference>
<gene>
    <name evidence="1" type="ORF">SAMN05421753_10768</name>
</gene>
<dbReference type="AlphaFoldDB" id="A0A1I3GNG7"/>
<dbReference type="GO" id="GO:1990351">
    <property type="term" value="C:transporter complex"/>
    <property type="evidence" value="ECO:0007669"/>
    <property type="project" value="TreeGrafter"/>
</dbReference>
<dbReference type="PANTHER" id="PTHR30189">
    <property type="entry name" value="LPS-ASSEMBLY PROTEIN"/>
    <property type="match status" value="1"/>
</dbReference>
<dbReference type="Proteomes" id="UP000199518">
    <property type="component" value="Unassembled WGS sequence"/>
</dbReference>
<dbReference type="PANTHER" id="PTHR30189:SF1">
    <property type="entry name" value="LPS-ASSEMBLY PROTEIN LPTD"/>
    <property type="match status" value="1"/>
</dbReference>
<evidence type="ECO:0000313" key="1">
    <source>
        <dbReference type="EMBL" id="SFI25017.1"/>
    </source>
</evidence>
<dbReference type="InterPro" id="IPR050218">
    <property type="entry name" value="LptD"/>
</dbReference>
<proteinExistence type="predicted"/>
<organism evidence="1 2">
    <name type="scientific">Planctomicrobium piriforme</name>
    <dbReference type="NCBI Taxonomy" id="1576369"/>
    <lineage>
        <taxon>Bacteria</taxon>
        <taxon>Pseudomonadati</taxon>
        <taxon>Planctomycetota</taxon>
        <taxon>Planctomycetia</taxon>
        <taxon>Planctomycetales</taxon>
        <taxon>Planctomycetaceae</taxon>
        <taxon>Planctomicrobium</taxon>
    </lineage>
</organism>
<name>A0A1I3GNG7_9PLAN</name>
<evidence type="ECO:0000313" key="2">
    <source>
        <dbReference type="Proteomes" id="UP000199518"/>
    </source>
</evidence>
<keyword evidence="2" id="KW-1185">Reference proteome</keyword>
<protein>
    <recommendedName>
        <fullName evidence="3">LPS-assembly protein LptD</fullName>
    </recommendedName>
</protein>
<dbReference type="EMBL" id="FOQD01000007">
    <property type="protein sequence ID" value="SFI25017.1"/>
    <property type="molecule type" value="Genomic_DNA"/>
</dbReference>
<dbReference type="STRING" id="1576369.SAMN05421753_10768"/>
<sequence length="1006" mass="111995">MLAAWVAAATPVRAQTPAAVGHSVGLENRDGLFGFSSAPVNVKSDFTSQFKDGNESVLLLRGNCEITHKEKTWTAPLMVLWELPDDGTGQKRILAYMETSSEFSAMESSPGRREQRPFLLVDLETSGLVSLQAIPGRDPIDLPQSADDPAYIRARQRRMESRSNLQQTQYTFESAPMPGGVYLPAPAPRIQQRVTISPKFLGGHLEAKGEISEGSIPPEYVVTLTGGVNIVVDNVPLNVGGQMVLSRVDLTADRAVIWTDANHIDELRGFDIDSNTPFQVYLEGSIVVRQGNNDVRATHAFYDVNQRRGLAMNAELRTLLPDLQGTLRLRAAEVRQMSDTNFHAKDAFFTTSEFGKPKYRIQASDVFLEEKFLGHPDRINPVTGDPEGGTFVATSLNNTIFVDDFPIFVAPYLTGPAENPNIPVRKFNVGYSGMFGTTVETVWDLRPVLGLDLPPNVDLQLQADYLSKRGPGGGLRGLFDVDSELFGQPVHQEGWGQAYYINDHGTDNLGLGRRDLPVYYSDNRGRVIFRDRIDLDQNTWLQAEIGHVFNNDRNFDEQYYEYDWDTQKDLENLLTINHQNDNLTLSALGTIKSDGFNDQTNWLPRGDATLLGKQLFDSPVIWNTHSMVGYGQLKPAEAPPDPTLDPFQALPYFTNSEGLVTMTRHELNAPFDVGPVHVVPYAMGELAYWEEDITGDSLGRAYGTAGIKASVEFAKYMPEVRSTILGLNGLAHKVVFDAEYYYAQSSTSLNNVAQYNQFDDNAQERFRERLVPVELNGNPLPTYMDPRYYAVRSGAGRSVTSPYNELVDDQNTLWLGMRHRWQTKVGPAAAPRIIDWMEFDLGTAIFPQANRDNFGETLGLINSRYAWHVSPRTSFLADGVWDVFSGGQRVWNAGVLHQRTARGSTYLGFRQVEVDTIESQLVTGSFSYVLSPNLYVVTAAAQYDVAEGIDRGETFTITRIGEFFLLHLGFGYDRSRDNVGVALSLEPKFGSYGSSSMQLNSLLGIY</sequence>